<keyword evidence="1" id="KW-1133">Transmembrane helix</keyword>
<sequence length="261" mass="28583">MFSKAIFKQTLKANFKLWIIFTVITSAMLAVMIAVFEPTTLTGMTDMVKGTPLADMMKNTTFLGMLASTFYSMHGVLLPVIFIMMTANSLIASQVDRGSMAYLLSTPTKRSTVVRTQALYLITSLIMMFVIVTGVGLAAIQIFQGNVDINISDFIMLNVGLFLLMFATSAISFFFSCLFNLSKNSLALGAGIPVAFFLFQLMGQVSKSLEKMKYLSLNTLFDTSAILNGDSVAIPFIILIGVGIILYGLGMRVFQQKDLPL</sequence>
<dbReference type="PANTHER" id="PTHR37305">
    <property type="entry name" value="INTEGRAL MEMBRANE PROTEIN-RELATED"/>
    <property type="match status" value="1"/>
</dbReference>
<evidence type="ECO:0000313" key="3">
    <source>
        <dbReference type="Proteomes" id="UP001174229"/>
    </source>
</evidence>
<evidence type="ECO:0000256" key="1">
    <source>
        <dbReference type="SAM" id="Phobius"/>
    </source>
</evidence>
<reference evidence="2" key="1">
    <citation type="submission" date="2022-11" db="EMBL/GenBank/DDBJ databases">
        <title>WGS-based characterization of Bacillus cereus isolated from food &amp; feed additives.</title>
        <authorList>
            <person name="Bogaerts B."/>
            <person name="Fraiture M.-A."/>
            <person name="Roosens N.H.C."/>
            <person name="De Keersmaecker S.C.J."/>
            <person name="Vanneste K."/>
        </authorList>
    </citation>
    <scope>NUCLEOTIDE SEQUENCE</scope>
    <source>
        <strain evidence="2">74.2</strain>
    </source>
</reference>
<keyword evidence="1" id="KW-0472">Membrane</keyword>
<accession>A0AAP4CM25</accession>
<protein>
    <submittedName>
        <fullName evidence="2">ABC transporter permease subunit</fullName>
    </submittedName>
</protein>
<dbReference type="GO" id="GO:0140359">
    <property type="term" value="F:ABC-type transporter activity"/>
    <property type="evidence" value="ECO:0007669"/>
    <property type="project" value="InterPro"/>
</dbReference>
<gene>
    <name evidence="2" type="ORF">OWO78_02335</name>
</gene>
<feature type="transmembrane region" description="Helical" evidence="1">
    <location>
        <begin position="225"/>
        <end position="249"/>
    </location>
</feature>
<keyword evidence="1" id="KW-0812">Transmembrane</keyword>
<dbReference type="EMBL" id="JAPNPE010000001">
    <property type="protein sequence ID" value="MDK7390271.1"/>
    <property type="molecule type" value="Genomic_DNA"/>
</dbReference>
<proteinExistence type="predicted"/>
<evidence type="ECO:0000313" key="2">
    <source>
        <dbReference type="EMBL" id="MDK7390271.1"/>
    </source>
</evidence>
<dbReference type="AlphaFoldDB" id="A0AAP4CM25"/>
<comment type="caution">
    <text evidence="2">The sequence shown here is derived from an EMBL/GenBank/DDBJ whole genome shotgun (WGS) entry which is preliminary data.</text>
</comment>
<feature type="transmembrane region" description="Helical" evidence="1">
    <location>
        <begin position="155"/>
        <end position="179"/>
    </location>
</feature>
<dbReference type="RefSeq" id="WP_000491565.1">
    <property type="nucleotide sequence ID" value="NZ_CP099450.1"/>
</dbReference>
<feature type="transmembrane region" description="Helical" evidence="1">
    <location>
        <begin position="118"/>
        <end position="143"/>
    </location>
</feature>
<organism evidence="2 3">
    <name type="scientific">Bacillus pacificus</name>
    <dbReference type="NCBI Taxonomy" id="2026187"/>
    <lineage>
        <taxon>Bacteria</taxon>
        <taxon>Bacillati</taxon>
        <taxon>Bacillota</taxon>
        <taxon>Bacilli</taxon>
        <taxon>Bacillales</taxon>
        <taxon>Bacillaceae</taxon>
        <taxon>Bacillus</taxon>
        <taxon>Bacillus cereus group</taxon>
    </lineage>
</organism>
<feature type="transmembrane region" description="Helical" evidence="1">
    <location>
        <begin position="15"/>
        <end position="36"/>
    </location>
</feature>
<feature type="transmembrane region" description="Helical" evidence="1">
    <location>
        <begin position="186"/>
        <end position="205"/>
    </location>
</feature>
<name>A0AAP4CM25_9BACI</name>
<dbReference type="Pfam" id="PF12679">
    <property type="entry name" value="ABC2_membrane_2"/>
    <property type="match status" value="1"/>
</dbReference>
<dbReference type="GO" id="GO:0005886">
    <property type="term" value="C:plasma membrane"/>
    <property type="evidence" value="ECO:0007669"/>
    <property type="project" value="UniProtKB-SubCell"/>
</dbReference>
<dbReference type="Proteomes" id="UP001174229">
    <property type="component" value="Unassembled WGS sequence"/>
</dbReference>
<feature type="transmembrane region" description="Helical" evidence="1">
    <location>
        <begin position="62"/>
        <end position="84"/>
    </location>
</feature>
<dbReference type="PANTHER" id="PTHR37305:SF2">
    <property type="entry name" value="BACITRACIN TRANSPORT PERMEASE PROTEIN BCRB"/>
    <property type="match status" value="1"/>
</dbReference>